<proteinExistence type="predicted"/>
<dbReference type="PANTHER" id="PTHR30372:SF4">
    <property type="entry name" value="LIPID-A-DISACCHARIDE SYNTHASE, MITOCHONDRIAL-RELATED"/>
    <property type="match status" value="1"/>
</dbReference>
<protein>
    <recommendedName>
        <fullName evidence="1">lipid-A-disaccharide synthase</fullName>
        <ecNumber evidence="1">2.4.1.182</ecNumber>
    </recommendedName>
</protein>
<keyword evidence="4" id="KW-0328">Glycosyltransferase</keyword>
<gene>
    <name evidence="8" type="ORF">KI387_022271</name>
</gene>
<dbReference type="Proteomes" id="UP000824469">
    <property type="component" value="Unassembled WGS sequence"/>
</dbReference>
<dbReference type="SUPFAM" id="SSF53756">
    <property type="entry name" value="UDP-Glycosyltransferase/glycogen phosphorylase"/>
    <property type="match status" value="1"/>
</dbReference>
<comment type="catalytic activity">
    <reaction evidence="7">
        <text>a lipid X + a UDP-2-N,3-O-bis[(3R)-3-hydroxyacyl]-alpha-D-glucosamine = a lipid A disaccharide + UDP + H(+)</text>
        <dbReference type="Rhea" id="RHEA:67828"/>
        <dbReference type="ChEBI" id="CHEBI:15378"/>
        <dbReference type="ChEBI" id="CHEBI:58223"/>
        <dbReference type="ChEBI" id="CHEBI:137748"/>
        <dbReference type="ChEBI" id="CHEBI:176338"/>
        <dbReference type="ChEBI" id="CHEBI:176343"/>
        <dbReference type="EC" id="2.4.1.182"/>
    </reaction>
</comment>
<dbReference type="GO" id="GO:0005543">
    <property type="term" value="F:phospholipid binding"/>
    <property type="evidence" value="ECO:0007669"/>
    <property type="project" value="TreeGrafter"/>
</dbReference>
<evidence type="ECO:0000256" key="1">
    <source>
        <dbReference type="ARBA" id="ARBA00012687"/>
    </source>
</evidence>
<comment type="caution">
    <text evidence="8">The sequence shown here is derived from an EMBL/GenBank/DDBJ whole genome shotgun (WGS) entry which is preliminary data.</text>
</comment>
<dbReference type="AlphaFoldDB" id="A0AA38FZS6"/>
<evidence type="ECO:0000313" key="9">
    <source>
        <dbReference type="Proteomes" id="UP000824469"/>
    </source>
</evidence>
<evidence type="ECO:0000256" key="7">
    <source>
        <dbReference type="ARBA" id="ARBA00048975"/>
    </source>
</evidence>
<dbReference type="EC" id="2.4.1.182" evidence="1"/>
<evidence type="ECO:0000256" key="2">
    <source>
        <dbReference type="ARBA" id="ARBA00022516"/>
    </source>
</evidence>
<dbReference type="EMBL" id="JAHRHJ020000005">
    <property type="protein sequence ID" value="KAH9313644.1"/>
    <property type="molecule type" value="Genomic_DNA"/>
</dbReference>
<keyword evidence="9" id="KW-1185">Reference proteome</keyword>
<dbReference type="Pfam" id="PF02684">
    <property type="entry name" value="LpxB"/>
    <property type="match status" value="1"/>
</dbReference>
<keyword evidence="5" id="KW-0808">Transferase</keyword>
<accession>A0AA38FZS6</accession>
<keyword evidence="6" id="KW-0443">Lipid metabolism</keyword>
<evidence type="ECO:0000256" key="4">
    <source>
        <dbReference type="ARBA" id="ARBA00022676"/>
    </source>
</evidence>
<evidence type="ECO:0000313" key="8">
    <source>
        <dbReference type="EMBL" id="KAH9313644.1"/>
    </source>
</evidence>
<organism evidence="8 9">
    <name type="scientific">Taxus chinensis</name>
    <name type="common">Chinese yew</name>
    <name type="synonym">Taxus wallichiana var. chinensis</name>
    <dbReference type="NCBI Taxonomy" id="29808"/>
    <lineage>
        <taxon>Eukaryota</taxon>
        <taxon>Viridiplantae</taxon>
        <taxon>Streptophyta</taxon>
        <taxon>Embryophyta</taxon>
        <taxon>Tracheophyta</taxon>
        <taxon>Spermatophyta</taxon>
        <taxon>Pinopsida</taxon>
        <taxon>Pinidae</taxon>
        <taxon>Conifers II</taxon>
        <taxon>Cupressales</taxon>
        <taxon>Taxaceae</taxon>
        <taxon>Taxus</taxon>
    </lineage>
</organism>
<dbReference type="NCBIfam" id="TIGR00215">
    <property type="entry name" value="lpxB"/>
    <property type="match status" value="1"/>
</dbReference>
<sequence>MVSGEVSGDVIGSRFMTSLKLLSPINVKFAGVGGSLMIREGLQSQFPMEDLAVMGIWELLPHIHKFWVRLKQATQSALDFGPHVIVTVDSKGFSFRFLKYIRARCAQKGLACPVCVHYVAPSFWAWKGGEERLKGLGNIVDHILCILPFEEEICKTNGLAATFVGHPILEDVFNDHAGYNLERSKWKVSGDGAKFRKEHGLSSDTIIISLLPGSRMQEVDRMLPIFGRTLEELKNTFNDLTAAIPVAPNRLVAKSVSKIIERWSIPVVLLSGESLEATYNAFDASMAALSTSGTAVLQLQLAQLPCVVAYRANLLTEWLIKFRTKLRYISLPNILMDSAVLPEALFSECTPTQLASLIRQLVQNEHLQKQQAVAAEK</sequence>
<reference evidence="8 9" key="1">
    <citation type="journal article" date="2021" name="Nat. Plants">
        <title>The Taxus genome provides insights into paclitaxel biosynthesis.</title>
        <authorList>
            <person name="Xiong X."/>
            <person name="Gou J."/>
            <person name="Liao Q."/>
            <person name="Li Y."/>
            <person name="Zhou Q."/>
            <person name="Bi G."/>
            <person name="Li C."/>
            <person name="Du R."/>
            <person name="Wang X."/>
            <person name="Sun T."/>
            <person name="Guo L."/>
            <person name="Liang H."/>
            <person name="Lu P."/>
            <person name="Wu Y."/>
            <person name="Zhang Z."/>
            <person name="Ro D.K."/>
            <person name="Shang Y."/>
            <person name="Huang S."/>
            <person name="Yan J."/>
        </authorList>
    </citation>
    <scope>NUCLEOTIDE SEQUENCE [LARGE SCALE GENOMIC DNA]</scope>
    <source>
        <strain evidence="8">Ta-2019</strain>
    </source>
</reference>
<dbReference type="PANTHER" id="PTHR30372">
    <property type="entry name" value="LIPID-A-DISACCHARIDE SYNTHASE"/>
    <property type="match status" value="1"/>
</dbReference>
<name>A0AA38FZS6_TAXCH</name>
<dbReference type="GO" id="GO:0008915">
    <property type="term" value="F:lipid-A-disaccharide synthase activity"/>
    <property type="evidence" value="ECO:0007669"/>
    <property type="project" value="UniProtKB-EC"/>
</dbReference>
<evidence type="ECO:0000256" key="3">
    <source>
        <dbReference type="ARBA" id="ARBA00022556"/>
    </source>
</evidence>
<dbReference type="GO" id="GO:0016020">
    <property type="term" value="C:membrane"/>
    <property type="evidence" value="ECO:0007669"/>
    <property type="project" value="GOC"/>
</dbReference>
<keyword evidence="3" id="KW-0441">Lipid A biosynthesis</keyword>
<keyword evidence="2" id="KW-0444">Lipid biosynthesis</keyword>
<evidence type="ECO:0000256" key="5">
    <source>
        <dbReference type="ARBA" id="ARBA00022679"/>
    </source>
</evidence>
<dbReference type="GO" id="GO:0009245">
    <property type="term" value="P:lipid A biosynthetic process"/>
    <property type="evidence" value="ECO:0007669"/>
    <property type="project" value="UniProtKB-KW"/>
</dbReference>
<evidence type="ECO:0000256" key="6">
    <source>
        <dbReference type="ARBA" id="ARBA00023098"/>
    </source>
</evidence>
<dbReference type="InterPro" id="IPR003835">
    <property type="entry name" value="Glyco_trans_19"/>
</dbReference>
<feature type="non-terminal residue" evidence="8">
    <location>
        <position position="1"/>
    </location>
</feature>
<dbReference type="OMA" id="YVILPFE"/>